<accession>A0A226D7L4</accession>
<protein>
    <submittedName>
        <fullName evidence="2">Uncharacterized protein</fullName>
    </submittedName>
</protein>
<feature type="transmembrane region" description="Helical" evidence="1">
    <location>
        <begin position="20"/>
        <end position="38"/>
    </location>
</feature>
<evidence type="ECO:0000313" key="3">
    <source>
        <dbReference type="Proteomes" id="UP000198287"/>
    </source>
</evidence>
<keyword evidence="1" id="KW-1133">Transmembrane helix</keyword>
<comment type="caution">
    <text evidence="2">The sequence shown here is derived from an EMBL/GenBank/DDBJ whole genome shotgun (WGS) entry which is preliminary data.</text>
</comment>
<organism evidence="2 3">
    <name type="scientific">Folsomia candida</name>
    <name type="common">Springtail</name>
    <dbReference type="NCBI Taxonomy" id="158441"/>
    <lineage>
        <taxon>Eukaryota</taxon>
        <taxon>Metazoa</taxon>
        <taxon>Ecdysozoa</taxon>
        <taxon>Arthropoda</taxon>
        <taxon>Hexapoda</taxon>
        <taxon>Collembola</taxon>
        <taxon>Entomobryomorpha</taxon>
        <taxon>Isotomoidea</taxon>
        <taxon>Isotomidae</taxon>
        <taxon>Proisotominae</taxon>
        <taxon>Folsomia</taxon>
    </lineage>
</organism>
<proteinExistence type="predicted"/>
<feature type="transmembrane region" description="Helical" evidence="1">
    <location>
        <begin position="100"/>
        <end position="122"/>
    </location>
</feature>
<evidence type="ECO:0000313" key="2">
    <source>
        <dbReference type="EMBL" id="OXA41133.1"/>
    </source>
</evidence>
<feature type="transmembrane region" description="Helical" evidence="1">
    <location>
        <begin position="134"/>
        <end position="154"/>
    </location>
</feature>
<dbReference type="AlphaFoldDB" id="A0A226D7L4"/>
<keyword evidence="1" id="KW-0472">Membrane</keyword>
<keyword evidence="1" id="KW-0812">Transmembrane</keyword>
<feature type="transmembrane region" description="Helical" evidence="1">
    <location>
        <begin position="62"/>
        <end position="88"/>
    </location>
</feature>
<evidence type="ECO:0000256" key="1">
    <source>
        <dbReference type="SAM" id="Phobius"/>
    </source>
</evidence>
<dbReference type="Proteomes" id="UP000198287">
    <property type="component" value="Unassembled WGS sequence"/>
</dbReference>
<keyword evidence="3" id="KW-1185">Reference proteome</keyword>
<sequence length="172" mass="19387">MYSRLAQEINIMQVIHRVAAFHVLICCVVVGVNAYYYTEYKKIKDEVGEYANDDFIKGLRKWVNLGIIGMAVGCLQLLSVGAWMPLLTSKREVPMRVLRLVFGLVQCVAILLMLQCTFVLGVDQAFGTHWSGYVNIHGGATFTAFYGGLTVHVVKLGWRKQKQVLNDSVENW</sequence>
<name>A0A226D7L4_FOLCA</name>
<gene>
    <name evidence="2" type="ORF">Fcan01_23996</name>
</gene>
<dbReference type="EMBL" id="LNIX01000030">
    <property type="protein sequence ID" value="OXA41133.1"/>
    <property type="molecule type" value="Genomic_DNA"/>
</dbReference>
<reference evidence="2 3" key="1">
    <citation type="submission" date="2015-12" db="EMBL/GenBank/DDBJ databases">
        <title>The genome of Folsomia candida.</title>
        <authorList>
            <person name="Faddeeva A."/>
            <person name="Derks M.F."/>
            <person name="Anvar Y."/>
            <person name="Smit S."/>
            <person name="Van Straalen N."/>
            <person name="Roelofs D."/>
        </authorList>
    </citation>
    <scope>NUCLEOTIDE SEQUENCE [LARGE SCALE GENOMIC DNA]</scope>
    <source>
        <strain evidence="2 3">VU population</strain>
        <tissue evidence="2">Whole body</tissue>
    </source>
</reference>